<gene>
    <name evidence="1" type="ORF">DWW24_04480</name>
</gene>
<dbReference type="Proteomes" id="UP000283426">
    <property type="component" value="Unassembled WGS sequence"/>
</dbReference>
<protein>
    <submittedName>
        <fullName evidence="1">Uncharacterized protein</fullName>
    </submittedName>
</protein>
<accession>A0A412WPE9</accession>
<reference evidence="1 2" key="1">
    <citation type="submission" date="2018-08" db="EMBL/GenBank/DDBJ databases">
        <title>A genome reference for cultivated species of the human gut microbiota.</title>
        <authorList>
            <person name="Zou Y."/>
            <person name="Xue W."/>
            <person name="Luo G."/>
        </authorList>
    </citation>
    <scope>NUCLEOTIDE SEQUENCE [LARGE SCALE GENOMIC DNA]</scope>
    <source>
        <strain evidence="1 2">AF14-6AC</strain>
    </source>
</reference>
<dbReference type="AlphaFoldDB" id="A0A412WPE9"/>
<proteinExistence type="predicted"/>
<dbReference type="InterPro" id="IPR046038">
    <property type="entry name" value="DUF5996"/>
</dbReference>
<dbReference type="Pfam" id="PF19459">
    <property type="entry name" value="DUF5996"/>
    <property type="match status" value="1"/>
</dbReference>
<sequence length="301" mass="35468">MDFLNYTDWQDTADTLHMLLQMSGKVKLLYRAKRPEWAHIRQYLTLDGISTGIVPEAPVPFEINFDFREDQVVFRNYNGKTEKVALEDGKSVGDYYRQFMAALKQIDVPARIDVKSQEFYDPVDLDKDGKHRSYQKEAVLLWLDNMLFADRALNRFLAPFRGKVTCPAYYFGTMDLSCLVYSGEAAPWGREDKVMQYAFDEKCYECGFWPGDPNFPKPAFYGMPYPFVRDLQGNDKFLRPDKAFFKPEKQEFFFTLEDALNYPNPEKMVIDFYRSGFDLVQELSRWKNIDWITRPLDYPEK</sequence>
<dbReference type="RefSeq" id="WP_118107517.1">
    <property type="nucleotide sequence ID" value="NZ_QRYW01000007.1"/>
</dbReference>
<comment type="caution">
    <text evidence="1">The sequence shown here is derived from an EMBL/GenBank/DDBJ whole genome shotgun (WGS) entry which is preliminary data.</text>
</comment>
<organism evidence="1 2">
    <name type="scientific">Odoribacter splanchnicus</name>
    <dbReference type="NCBI Taxonomy" id="28118"/>
    <lineage>
        <taxon>Bacteria</taxon>
        <taxon>Pseudomonadati</taxon>
        <taxon>Bacteroidota</taxon>
        <taxon>Bacteroidia</taxon>
        <taxon>Bacteroidales</taxon>
        <taxon>Odoribacteraceae</taxon>
        <taxon>Odoribacter</taxon>
    </lineage>
</organism>
<evidence type="ECO:0000313" key="2">
    <source>
        <dbReference type="Proteomes" id="UP000283426"/>
    </source>
</evidence>
<name>A0A412WPE9_9BACT</name>
<evidence type="ECO:0000313" key="1">
    <source>
        <dbReference type="EMBL" id="RGV29115.1"/>
    </source>
</evidence>
<dbReference type="EMBL" id="QRYW01000007">
    <property type="protein sequence ID" value="RGV29115.1"/>
    <property type="molecule type" value="Genomic_DNA"/>
</dbReference>